<evidence type="ECO:0000313" key="4">
    <source>
        <dbReference type="Proteomes" id="UP001056012"/>
    </source>
</evidence>
<keyword evidence="1" id="KW-1133">Transmembrane helix</keyword>
<feature type="transmembrane region" description="Helical" evidence="1">
    <location>
        <begin position="88"/>
        <end position="109"/>
    </location>
</feature>
<feature type="transmembrane region" description="Helical" evidence="1">
    <location>
        <begin position="129"/>
        <end position="149"/>
    </location>
</feature>
<dbReference type="OrthoDB" id="5313995at2759"/>
<dbReference type="Proteomes" id="UP001056012">
    <property type="component" value="Chromosome 4"/>
</dbReference>
<dbReference type="PANTHER" id="PTHR37019">
    <property type="entry name" value="CHROMOSOME 1, WHOLE GENOME SHOTGUN SEQUENCE"/>
    <property type="match status" value="1"/>
</dbReference>
<evidence type="ECO:0000259" key="2">
    <source>
        <dbReference type="Pfam" id="PF24803"/>
    </source>
</evidence>
<accession>A0A9Q8ZA69</accession>
<dbReference type="InterPro" id="IPR056121">
    <property type="entry name" value="DUF7704"/>
</dbReference>
<gene>
    <name evidence="3" type="ORF">yc1106_05769</name>
</gene>
<organism evidence="3 4">
    <name type="scientific">Curvularia clavata</name>
    <dbReference type="NCBI Taxonomy" id="95742"/>
    <lineage>
        <taxon>Eukaryota</taxon>
        <taxon>Fungi</taxon>
        <taxon>Dikarya</taxon>
        <taxon>Ascomycota</taxon>
        <taxon>Pezizomycotina</taxon>
        <taxon>Dothideomycetes</taxon>
        <taxon>Pleosporomycetidae</taxon>
        <taxon>Pleosporales</taxon>
        <taxon>Pleosporineae</taxon>
        <taxon>Pleosporaceae</taxon>
        <taxon>Curvularia</taxon>
    </lineage>
</organism>
<protein>
    <recommendedName>
        <fullName evidence="2">DUF7704 domain-containing protein</fullName>
    </recommendedName>
</protein>
<keyword evidence="1" id="KW-0472">Membrane</keyword>
<dbReference type="Pfam" id="PF24803">
    <property type="entry name" value="DUF7704"/>
    <property type="match status" value="1"/>
</dbReference>
<feature type="transmembrane region" description="Helical" evidence="1">
    <location>
        <begin position="53"/>
        <end position="76"/>
    </location>
</feature>
<keyword evidence="1" id="KW-0812">Transmembrane</keyword>
<dbReference type="PANTHER" id="PTHR37019:SF1">
    <property type="entry name" value="EXPERA DOMAIN-CONTAINING PROTEIN"/>
    <property type="match status" value="1"/>
</dbReference>
<keyword evidence="4" id="KW-1185">Reference proteome</keyword>
<proteinExistence type="predicted"/>
<name>A0A9Q8ZA69_CURCL</name>
<sequence length="161" mass="17773">MSASAPPAPIPGFYRFVFLWVEPCSILLGAVYAACFQTTYLDLTMHAPSGPDALVPISTKIVLTQLANMYLGLAFLEASVLRATADVTVWKTFLVGLLLADFGHLYSVLPLGTHIYWAFWHWNAIDMGNVPFVYFLALTRIALLLGVGFPHPRVRARSKTT</sequence>
<feature type="transmembrane region" description="Helical" evidence="1">
    <location>
        <begin position="12"/>
        <end position="33"/>
    </location>
</feature>
<feature type="domain" description="DUF7704" evidence="2">
    <location>
        <begin position="10"/>
        <end position="147"/>
    </location>
</feature>
<evidence type="ECO:0000313" key="3">
    <source>
        <dbReference type="EMBL" id="USP78495.1"/>
    </source>
</evidence>
<dbReference type="EMBL" id="CP089277">
    <property type="protein sequence ID" value="USP78495.1"/>
    <property type="molecule type" value="Genomic_DNA"/>
</dbReference>
<evidence type="ECO:0000256" key="1">
    <source>
        <dbReference type="SAM" id="Phobius"/>
    </source>
</evidence>
<dbReference type="AlphaFoldDB" id="A0A9Q8ZA69"/>
<dbReference type="VEuPathDB" id="FungiDB:yc1106_05769"/>
<reference evidence="3" key="1">
    <citation type="submission" date="2021-12" db="EMBL/GenBank/DDBJ databases">
        <title>Curvularia clavata genome.</title>
        <authorList>
            <person name="Cao Y."/>
        </authorList>
    </citation>
    <scope>NUCLEOTIDE SEQUENCE</scope>
    <source>
        <strain evidence="3">Yc1106</strain>
    </source>
</reference>